<protein>
    <submittedName>
        <fullName evidence="2">Uncharacterized protein</fullName>
    </submittedName>
</protein>
<evidence type="ECO:0000313" key="3">
    <source>
        <dbReference type="Proteomes" id="UP000717996"/>
    </source>
</evidence>
<name>A0A9P6YF59_RHIOR</name>
<gene>
    <name evidence="2" type="ORF">G6F51_004592</name>
</gene>
<organism evidence="2 3">
    <name type="scientific">Rhizopus oryzae</name>
    <name type="common">Mucormycosis agent</name>
    <name type="synonym">Rhizopus arrhizus var. delemar</name>
    <dbReference type="NCBI Taxonomy" id="64495"/>
    <lineage>
        <taxon>Eukaryota</taxon>
        <taxon>Fungi</taxon>
        <taxon>Fungi incertae sedis</taxon>
        <taxon>Mucoromycota</taxon>
        <taxon>Mucoromycotina</taxon>
        <taxon>Mucoromycetes</taxon>
        <taxon>Mucorales</taxon>
        <taxon>Mucorineae</taxon>
        <taxon>Rhizopodaceae</taxon>
        <taxon>Rhizopus</taxon>
    </lineage>
</organism>
<dbReference type="Proteomes" id="UP000717996">
    <property type="component" value="Unassembled WGS sequence"/>
</dbReference>
<dbReference type="AlphaFoldDB" id="A0A9P6YF59"/>
<reference evidence="2" key="1">
    <citation type="journal article" date="2020" name="Microb. Genom.">
        <title>Genetic diversity of clinical and environmental Mucorales isolates obtained from an investigation of mucormycosis cases among solid organ transplant recipients.</title>
        <authorList>
            <person name="Nguyen M.H."/>
            <person name="Kaul D."/>
            <person name="Muto C."/>
            <person name="Cheng S.J."/>
            <person name="Richter R.A."/>
            <person name="Bruno V.M."/>
            <person name="Liu G."/>
            <person name="Beyhan S."/>
            <person name="Sundermann A.J."/>
            <person name="Mounaud S."/>
            <person name="Pasculle A.W."/>
            <person name="Nierman W.C."/>
            <person name="Driscoll E."/>
            <person name="Cumbie R."/>
            <person name="Clancy C.J."/>
            <person name="Dupont C.L."/>
        </authorList>
    </citation>
    <scope>NUCLEOTIDE SEQUENCE</scope>
    <source>
        <strain evidence="2">GL16</strain>
    </source>
</reference>
<dbReference type="EMBL" id="JAANIT010000520">
    <property type="protein sequence ID" value="KAG1546904.1"/>
    <property type="molecule type" value="Genomic_DNA"/>
</dbReference>
<feature type="compositionally biased region" description="Low complexity" evidence="1">
    <location>
        <begin position="21"/>
        <end position="33"/>
    </location>
</feature>
<dbReference type="OrthoDB" id="5600085at2759"/>
<evidence type="ECO:0000313" key="2">
    <source>
        <dbReference type="EMBL" id="KAG1546904.1"/>
    </source>
</evidence>
<feature type="region of interest" description="Disordered" evidence="1">
    <location>
        <begin position="21"/>
        <end position="49"/>
    </location>
</feature>
<feature type="compositionally biased region" description="Polar residues" evidence="1">
    <location>
        <begin position="34"/>
        <end position="49"/>
    </location>
</feature>
<accession>A0A9P6YF59</accession>
<proteinExistence type="predicted"/>
<comment type="caution">
    <text evidence="2">The sequence shown here is derived from an EMBL/GenBank/DDBJ whole genome shotgun (WGS) entry which is preliminary data.</text>
</comment>
<evidence type="ECO:0000256" key="1">
    <source>
        <dbReference type="SAM" id="MobiDB-lite"/>
    </source>
</evidence>
<sequence>MYIFTLYIKGDQQQQQPIFINRNNSNNNNNSNNKQTQCLTHSNSDTTQGSRCTCSSAMDAPMVRASSEGQCSLSLNNLKELVKESPIPILPYTTPLAIKEETPYSWALVTSPSLNHAELPHASISSTAAVQKNKENTNLHLGFIFQKPPSANRILDGQPRVCRRRSTKKSSNSCCSTPTRSLNANTNYDTIMNVDSFTGLSTPPPSSSVSSSEPVDMQFDYLTQQLEVLSNHENNKKLMNEGLANAEELTAILNNVFHKEDESSMVDSMLHDNQILATVPNNLSPLSHAPPLVNAHPQQSPAGTPNINRSHCGSFVPSSNCYRPTGSSGGESVVITITPLVTHNKEEHQKQQEYHSTTTRIVTCYCGSSCTCPGCLVHPGNFFLGSDPYSGPLVNASSSASSSYGSDDEDISSIYSNHNNVDFSF</sequence>